<proteinExistence type="predicted"/>
<evidence type="ECO:0000313" key="2">
    <source>
        <dbReference type="EMBL" id="KAH7155403.1"/>
    </source>
</evidence>
<dbReference type="Proteomes" id="UP000717696">
    <property type="component" value="Unassembled WGS sequence"/>
</dbReference>
<feature type="region of interest" description="Disordered" evidence="1">
    <location>
        <begin position="43"/>
        <end position="70"/>
    </location>
</feature>
<dbReference type="EMBL" id="JAGMUU010000004">
    <property type="protein sequence ID" value="KAH7155403.1"/>
    <property type="molecule type" value="Genomic_DNA"/>
</dbReference>
<evidence type="ECO:0000313" key="3">
    <source>
        <dbReference type="Proteomes" id="UP000717696"/>
    </source>
</evidence>
<comment type="caution">
    <text evidence="2">The sequence shown here is derived from an EMBL/GenBank/DDBJ whole genome shotgun (WGS) entry which is preliminary data.</text>
</comment>
<gene>
    <name evidence="2" type="ORF">B0J13DRAFT_521559</name>
</gene>
<organism evidence="2 3">
    <name type="scientific">Dactylonectria estremocensis</name>
    <dbReference type="NCBI Taxonomy" id="1079267"/>
    <lineage>
        <taxon>Eukaryota</taxon>
        <taxon>Fungi</taxon>
        <taxon>Dikarya</taxon>
        <taxon>Ascomycota</taxon>
        <taxon>Pezizomycotina</taxon>
        <taxon>Sordariomycetes</taxon>
        <taxon>Hypocreomycetidae</taxon>
        <taxon>Hypocreales</taxon>
        <taxon>Nectriaceae</taxon>
        <taxon>Dactylonectria</taxon>
    </lineage>
</organism>
<name>A0A9P9JEQ4_9HYPO</name>
<feature type="compositionally biased region" description="Gly residues" evidence="1">
    <location>
        <begin position="45"/>
        <end position="57"/>
    </location>
</feature>
<protein>
    <submittedName>
        <fullName evidence="2">Uncharacterized protein</fullName>
    </submittedName>
</protein>
<dbReference type="AlphaFoldDB" id="A0A9P9JEQ4"/>
<sequence>MVSGLPVVIVECDPPSTPPPAIRQRIPALPSCQGLAASSEALGRGRAGQGPQLGIGPTGSIRRQPPEPTEATEAVVTKLGGSSIIHHPSPIMGADRPCAVRSAPSTSGVGQICVALDCVAWGGGSECPVAVRSRLCWVLGTFLGLPSRQLSPGLGRDQEVACRLKVSQWLGERQATMRNSLPYRSGIRRARDFHVTTKGSLELLLANVSSSSLGTDDQTHEMVSQREAGTLLSGNRSCEVARRARCVRNLPTTHFLFHYRGGAVLMQSVSSRPLPIRALSS</sequence>
<accession>A0A9P9JEQ4</accession>
<evidence type="ECO:0000256" key="1">
    <source>
        <dbReference type="SAM" id="MobiDB-lite"/>
    </source>
</evidence>
<reference evidence="2" key="1">
    <citation type="journal article" date="2021" name="Nat. Commun.">
        <title>Genetic determinants of endophytism in the Arabidopsis root mycobiome.</title>
        <authorList>
            <person name="Mesny F."/>
            <person name="Miyauchi S."/>
            <person name="Thiergart T."/>
            <person name="Pickel B."/>
            <person name="Atanasova L."/>
            <person name="Karlsson M."/>
            <person name="Huettel B."/>
            <person name="Barry K.W."/>
            <person name="Haridas S."/>
            <person name="Chen C."/>
            <person name="Bauer D."/>
            <person name="Andreopoulos W."/>
            <person name="Pangilinan J."/>
            <person name="LaButti K."/>
            <person name="Riley R."/>
            <person name="Lipzen A."/>
            <person name="Clum A."/>
            <person name="Drula E."/>
            <person name="Henrissat B."/>
            <person name="Kohler A."/>
            <person name="Grigoriev I.V."/>
            <person name="Martin F.M."/>
            <person name="Hacquard S."/>
        </authorList>
    </citation>
    <scope>NUCLEOTIDE SEQUENCE</scope>
    <source>
        <strain evidence="2">MPI-CAGE-AT-0021</strain>
    </source>
</reference>
<keyword evidence="3" id="KW-1185">Reference proteome</keyword>